<sequence length="286" mass="30889">MTSTLPHIDVHLVRGLVESQFPQWSRLPLALLDPAGSDHVIYRLGEHLTVRLPRHGGAVDQARKEMALLPRMAPLLPLAVPEPVAVGEPGLGYPWDWGVTRWLEGAPATVAALGASTEAAQVLAEFLLALQALPHDGEPAAEPLVARDAQTRAAIDTVGEHFDSDAMIRLWEAALAAPAWDRPPVWFHGDFHTGNLLTVAGRVTAVLDFGELGTGDPARDLMMAFTLLSEGCRPVFRQVLGCDDATWLRGRGWALTTGLSAYTAYARTRPDVAAQTRRQILAALEG</sequence>
<dbReference type="Pfam" id="PF01636">
    <property type="entry name" value="APH"/>
    <property type="match status" value="1"/>
</dbReference>
<dbReference type="InterPro" id="IPR011009">
    <property type="entry name" value="Kinase-like_dom_sf"/>
</dbReference>
<name>A0ABT0J6X4_9MICO</name>
<proteinExistence type="predicted"/>
<dbReference type="Gene3D" id="3.90.1200.10">
    <property type="match status" value="1"/>
</dbReference>
<evidence type="ECO:0000313" key="3">
    <source>
        <dbReference type="Proteomes" id="UP001651050"/>
    </source>
</evidence>
<gene>
    <name evidence="2" type="ORF">M1843_15970</name>
</gene>
<dbReference type="RefSeq" id="WP_416345099.1">
    <property type="nucleotide sequence ID" value="NZ_JALQCY010000005.1"/>
</dbReference>
<dbReference type="EMBL" id="JALQCY010000005">
    <property type="protein sequence ID" value="MCK9795248.1"/>
    <property type="molecule type" value="Genomic_DNA"/>
</dbReference>
<evidence type="ECO:0000259" key="1">
    <source>
        <dbReference type="Pfam" id="PF01636"/>
    </source>
</evidence>
<dbReference type="PANTHER" id="PTHR21310">
    <property type="entry name" value="AMINOGLYCOSIDE PHOSPHOTRANSFERASE-RELATED-RELATED"/>
    <property type="match status" value="1"/>
</dbReference>
<accession>A0ABT0J6X4</accession>
<evidence type="ECO:0000313" key="2">
    <source>
        <dbReference type="EMBL" id="MCK9795248.1"/>
    </source>
</evidence>
<organism evidence="2 3">
    <name type="scientific">Isoptericola peretonis</name>
    <dbReference type="NCBI Taxonomy" id="2918523"/>
    <lineage>
        <taxon>Bacteria</taxon>
        <taxon>Bacillati</taxon>
        <taxon>Actinomycetota</taxon>
        <taxon>Actinomycetes</taxon>
        <taxon>Micrococcales</taxon>
        <taxon>Promicromonosporaceae</taxon>
        <taxon>Isoptericola</taxon>
    </lineage>
</organism>
<keyword evidence="3" id="KW-1185">Reference proteome</keyword>
<feature type="domain" description="Aminoglycoside phosphotransferase" evidence="1">
    <location>
        <begin position="36"/>
        <end position="250"/>
    </location>
</feature>
<dbReference type="InterPro" id="IPR051678">
    <property type="entry name" value="AGP_Transferase"/>
</dbReference>
<dbReference type="InterPro" id="IPR002575">
    <property type="entry name" value="Aminoglycoside_PTrfase"/>
</dbReference>
<dbReference type="Proteomes" id="UP001651050">
    <property type="component" value="Unassembled WGS sequence"/>
</dbReference>
<reference evidence="2 3" key="1">
    <citation type="submission" date="2022-02" db="EMBL/GenBank/DDBJ databases">
        <title>The car tank lid bacteriome: a reservoir of bacteria with potential in bioremediation of fuel.</title>
        <authorList>
            <person name="Vidal-Verdu A."/>
            <person name="Gomez-Martinez D."/>
            <person name="Latorre-Perez A."/>
            <person name="Pereto J."/>
            <person name="Porcar M."/>
        </authorList>
    </citation>
    <scope>NUCLEOTIDE SEQUENCE [LARGE SCALE GENOMIC DNA]</scope>
    <source>
        <strain evidence="2 3">4D.3</strain>
    </source>
</reference>
<dbReference type="PANTHER" id="PTHR21310:SF42">
    <property type="entry name" value="BIFUNCTIONAL AAC_APH"/>
    <property type="match status" value="1"/>
</dbReference>
<protein>
    <submittedName>
        <fullName evidence="2">Aminoglycoside phosphotransferase family protein</fullName>
    </submittedName>
</protein>
<dbReference type="SUPFAM" id="SSF56112">
    <property type="entry name" value="Protein kinase-like (PK-like)"/>
    <property type="match status" value="1"/>
</dbReference>
<dbReference type="CDD" id="cd05155">
    <property type="entry name" value="APH_ChoK_like_1"/>
    <property type="match status" value="1"/>
</dbReference>
<dbReference type="Gene3D" id="3.30.200.20">
    <property type="entry name" value="Phosphorylase Kinase, domain 1"/>
    <property type="match status" value="1"/>
</dbReference>
<comment type="caution">
    <text evidence="2">The sequence shown here is derived from an EMBL/GenBank/DDBJ whole genome shotgun (WGS) entry which is preliminary data.</text>
</comment>